<name>A0A4S8MWI6_DENBC</name>
<reference evidence="2 3" key="1">
    <citation type="journal article" date="2019" name="Nat. Ecol. Evol.">
        <title>Megaphylogeny resolves global patterns of mushroom evolution.</title>
        <authorList>
            <person name="Varga T."/>
            <person name="Krizsan K."/>
            <person name="Foldi C."/>
            <person name="Dima B."/>
            <person name="Sanchez-Garcia M."/>
            <person name="Sanchez-Ramirez S."/>
            <person name="Szollosi G.J."/>
            <person name="Szarkandi J.G."/>
            <person name="Papp V."/>
            <person name="Albert L."/>
            <person name="Andreopoulos W."/>
            <person name="Angelini C."/>
            <person name="Antonin V."/>
            <person name="Barry K.W."/>
            <person name="Bougher N.L."/>
            <person name="Buchanan P."/>
            <person name="Buyck B."/>
            <person name="Bense V."/>
            <person name="Catcheside P."/>
            <person name="Chovatia M."/>
            <person name="Cooper J."/>
            <person name="Damon W."/>
            <person name="Desjardin D."/>
            <person name="Finy P."/>
            <person name="Geml J."/>
            <person name="Haridas S."/>
            <person name="Hughes K."/>
            <person name="Justo A."/>
            <person name="Karasinski D."/>
            <person name="Kautmanova I."/>
            <person name="Kiss B."/>
            <person name="Kocsube S."/>
            <person name="Kotiranta H."/>
            <person name="LaButti K.M."/>
            <person name="Lechner B.E."/>
            <person name="Liimatainen K."/>
            <person name="Lipzen A."/>
            <person name="Lukacs Z."/>
            <person name="Mihaltcheva S."/>
            <person name="Morgado L.N."/>
            <person name="Niskanen T."/>
            <person name="Noordeloos M.E."/>
            <person name="Ohm R.A."/>
            <person name="Ortiz-Santana B."/>
            <person name="Ovrebo C."/>
            <person name="Racz N."/>
            <person name="Riley R."/>
            <person name="Savchenko A."/>
            <person name="Shiryaev A."/>
            <person name="Soop K."/>
            <person name="Spirin V."/>
            <person name="Szebenyi C."/>
            <person name="Tomsovsky M."/>
            <person name="Tulloss R.E."/>
            <person name="Uehling J."/>
            <person name="Grigoriev I.V."/>
            <person name="Vagvolgyi C."/>
            <person name="Papp T."/>
            <person name="Martin F.M."/>
            <person name="Miettinen O."/>
            <person name="Hibbett D.S."/>
            <person name="Nagy L.G."/>
        </authorList>
    </citation>
    <scope>NUCLEOTIDE SEQUENCE [LARGE SCALE GENOMIC DNA]</scope>
    <source>
        <strain evidence="2 3">CBS 962.96</strain>
    </source>
</reference>
<evidence type="ECO:0008006" key="4">
    <source>
        <dbReference type="Google" id="ProtNLM"/>
    </source>
</evidence>
<dbReference type="EMBL" id="ML179041">
    <property type="protein sequence ID" value="THV06824.1"/>
    <property type="molecule type" value="Genomic_DNA"/>
</dbReference>
<dbReference type="Pfam" id="PF14223">
    <property type="entry name" value="Retrotran_gag_2"/>
    <property type="match status" value="1"/>
</dbReference>
<feature type="region of interest" description="Disordered" evidence="1">
    <location>
        <begin position="1"/>
        <end position="32"/>
    </location>
</feature>
<dbReference type="OrthoDB" id="2614725at2759"/>
<evidence type="ECO:0000256" key="1">
    <source>
        <dbReference type="SAM" id="MobiDB-lite"/>
    </source>
</evidence>
<sequence>MGDTPESSPAKKTGQLSNPLNTGIPFNSDTTRPSVSAISLNTTLFKHDALSKDAHNWTTWSRQFIQCLRMNQGADAYLTGKVPQPNCFAEPRAYSNWWANNGSILGFMGLTISESEQEIIDDATTAEDAWTKLKDRHSQEGPVKQVQLIRDALAIRYSTSEKFASTSSKLTTLNKRIWAMGAPSPELFLCILMINSMSGLPELCSTRENVAQALAASDGPDIDPDKEPLRRRYDSTDIKRALDTAQGLVDSESRVDDIALSSTHSNSRSKFSPIRCDNKSCPRPIGHLSQ</sequence>
<feature type="compositionally biased region" description="Polar residues" evidence="1">
    <location>
        <begin position="260"/>
        <end position="270"/>
    </location>
</feature>
<keyword evidence="3" id="KW-1185">Reference proteome</keyword>
<accession>A0A4S8MWI6</accession>
<dbReference type="Proteomes" id="UP000297245">
    <property type="component" value="Unassembled WGS sequence"/>
</dbReference>
<feature type="region of interest" description="Disordered" evidence="1">
    <location>
        <begin position="259"/>
        <end position="290"/>
    </location>
</feature>
<evidence type="ECO:0000313" key="2">
    <source>
        <dbReference type="EMBL" id="THV06824.1"/>
    </source>
</evidence>
<organism evidence="2 3">
    <name type="scientific">Dendrothele bispora (strain CBS 962.96)</name>
    <dbReference type="NCBI Taxonomy" id="1314807"/>
    <lineage>
        <taxon>Eukaryota</taxon>
        <taxon>Fungi</taxon>
        <taxon>Dikarya</taxon>
        <taxon>Basidiomycota</taxon>
        <taxon>Agaricomycotina</taxon>
        <taxon>Agaricomycetes</taxon>
        <taxon>Agaricomycetidae</taxon>
        <taxon>Agaricales</taxon>
        <taxon>Agaricales incertae sedis</taxon>
        <taxon>Dendrothele</taxon>
    </lineage>
</organism>
<dbReference type="AlphaFoldDB" id="A0A4S8MWI6"/>
<gene>
    <name evidence="2" type="ORF">K435DRAFT_789272</name>
</gene>
<proteinExistence type="predicted"/>
<feature type="compositionally biased region" description="Polar residues" evidence="1">
    <location>
        <begin position="14"/>
        <end position="32"/>
    </location>
</feature>
<evidence type="ECO:0000313" key="3">
    <source>
        <dbReference type="Proteomes" id="UP000297245"/>
    </source>
</evidence>
<protein>
    <recommendedName>
        <fullName evidence="4">Retrotransposon Copia-like N-terminal domain-containing protein</fullName>
    </recommendedName>
</protein>